<gene>
    <name evidence="1" type="ORF">SAMN02745126_06358</name>
</gene>
<reference evidence="2" key="1">
    <citation type="submission" date="2017-02" db="EMBL/GenBank/DDBJ databases">
        <authorList>
            <person name="Varghese N."/>
            <person name="Submissions S."/>
        </authorList>
    </citation>
    <scope>NUCLEOTIDE SEQUENCE [LARGE SCALE GENOMIC DNA]</scope>
    <source>
        <strain evidence="2">ATCC 27094</strain>
    </source>
</reference>
<organism evidence="1 2">
    <name type="scientific">Enhydrobacter aerosaccus</name>
    <dbReference type="NCBI Taxonomy" id="225324"/>
    <lineage>
        <taxon>Bacteria</taxon>
        <taxon>Pseudomonadati</taxon>
        <taxon>Pseudomonadota</taxon>
        <taxon>Alphaproteobacteria</taxon>
        <taxon>Hyphomicrobiales</taxon>
        <taxon>Enhydrobacter</taxon>
    </lineage>
</organism>
<protein>
    <submittedName>
        <fullName evidence="1">Uncharacterized protein</fullName>
    </submittedName>
</protein>
<dbReference type="EMBL" id="FUWJ01000019">
    <property type="protein sequence ID" value="SKA40456.1"/>
    <property type="molecule type" value="Genomic_DNA"/>
</dbReference>
<evidence type="ECO:0000313" key="2">
    <source>
        <dbReference type="Proteomes" id="UP000190092"/>
    </source>
</evidence>
<dbReference type="STRING" id="225324.SAMN02745126_06358"/>
<evidence type="ECO:0000313" key="1">
    <source>
        <dbReference type="EMBL" id="SKA40456.1"/>
    </source>
</evidence>
<sequence>MSEEFKYDPYKDPVLAEVEARMGKGQAPYDTRPPQRVACTSCPRANWTWVVLSDTARKNAMRGHEKKGGWRCDCLELRRATYDEFGSLVDPDGWSLVCTTREKALKAERDRQFAEWQEAQTQGTSAE</sequence>
<dbReference type="Proteomes" id="UP000190092">
    <property type="component" value="Unassembled WGS sequence"/>
</dbReference>
<dbReference type="AlphaFoldDB" id="A0A1T4TIY5"/>
<proteinExistence type="predicted"/>
<dbReference type="RefSeq" id="WP_085938092.1">
    <property type="nucleotide sequence ID" value="NZ_FUWJ01000019.1"/>
</dbReference>
<keyword evidence="2" id="KW-1185">Reference proteome</keyword>
<accession>A0A1T4TIY5</accession>
<name>A0A1T4TIY5_9HYPH</name>